<organism evidence="1 2">
    <name type="scientific">Aulographum hederae CBS 113979</name>
    <dbReference type="NCBI Taxonomy" id="1176131"/>
    <lineage>
        <taxon>Eukaryota</taxon>
        <taxon>Fungi</taxon>
        <taxon>Dikarya</taxon>
        <taxon>Ascomycota</taxon>
        <taxon>Pezizomycotina</taxon>
        <taxon>Dothideomycetes</taxon>
        <taxon>Pleosporomycetidae</taxon>
        <taxon>Aulographales</taxon>
        <taxon>Aulographaceae</taxon>
    </lineage>
</organism>
<dbReference type="EMBL" id="ML977143">
    <property type="protein sequence ID" value="KAF1989859.1"/>
    <property type="molecule type" value="Genomic_DNA"/>
</dbReference>
<proteinExistence type="predicted"/>
<accession>A0A6G1HA18</accession>
<name>A0A6G1HA18_9PEZI</name>
<keyword evidence="2" id="KW-1185">Reference proteome</keyword>
<dbReference type="OrthoDB" id="2119228at2759"/>
<dbReference type="Proteomes" id="UP000800041">
    <property type="component" value="Unassembled WGS sequence"/>
</dbReference>
<gene>
    <name evidence="1" type="ORF">K402DRAFT_460615</name>
</gene>
<dbReference type="AlphaFoldDB" id="A0A6G1HA18"/>
<reference evidence="1" key="1">
    <citation type="journal article" date="2020" name="Stud. Mycol.">
        <title>101 Dothideomycetes genomes: a test case for predicting lifestyles and emergence of pathogens.</title>
        <authorList>
            <person name="Haridas S."/>
            <person name="Albert R."/>
            <person name="Binder M."/>
            <person name="Bloem J."/>
            <person name="Labutti K."/>
            <person name="Salamov A."/>
            <person name="Andreopoulos B."/>
            <person name="Baker S."/>
            <person name="Barry K."/>
            <person name="Bills G."/>
            <person name="Bluhm B."/>
            <person name="Cannon C."/>
            <person name="Castanera R."/>
            <person name="Culley D."/>
            <person name="Daum C."/>
            <person name="Ezra D."/>
            <person name="Gonzalez J."/>
            <person name="Henrissat B."/>
            <person name="Kuo A."/>
            <person name="Liang C."/>
            <person name="Lipzen A."/>
            <person name="Lutzoni F."/>
            <person name="Magnuson J."/>
            <person name="Mondo S."/>
            <person name="Nolan M."/>
            <person name="Ohm R."/>
            <person name="Pangilinan J."/>
            <person name="Park H.-J."/>
            <person name="Ramirez L."/>
            <person name="Alfaro M."/>
            <person name="Sun H."/>
            <person name="Tritt A."/>
            <person name="Yoshinaga Y."/>
            <person name="Zwiers L.-H."/>
            <person name="Turgeon B."/>
            <person name="Goodwin S."/>
            <person name="Spatafora J."/>
            <person name="Crous P."/>
            <person name="Grigoriev I."/>
        </authorList>
    </citation>
    <scope>NUCLEOTIDE SEQUENCE</scope>
    <source>
        <strain evidence="1">CBS 113979</strain>
    </source>
</reference>
<protein>
    <submittedName>
        <fullName evidence="1">Uncharacterized protein</fullName>
    </submittedName>
</protein>
<sequence length="503" mass="53559">MLYDGHAPPGSTGATSEWKWNISGAPDAWPQLVDAWNNRPDSYEDSTFDHFAFQMLGQQSESRGCDSIGSKACGGDFSDVCGRSNPGSDAAPPAAAVILTSLSAINQVFSSPKYALDYARTLMEGTLQTVAAKFSPPEDDSTEQAAEILGLLAGALPFASASALSSGLGKLWKIAADKQSIAAFREVAAKGVDLTAKVLDAAKPTQDPSEMHDNLESVLGAMYRKLADAQTISLRDLMAMNGSDPDIQHVMGGLLSTGALLNTWRTNANFTDELVTQHMQMMYGQLIQSTWALSTQDLRPFILRVDKNQRRCGDEFPPLDSLGIHLAPDAASKALWCDPSGYSWYLLNGYHKTPSGPVRSHSTDDHHTFEMLPGRSIDVLTGESDAWAGLQLKDIIVSAYTGFEQNGNRNGYNATVTSSLVANDDMTTTSAEDGLPMQGGVRSPGFFRITICLDYNEAIDSLSDPADRPICGISPVTIPTTGGEGTAAPNLGLGAVLAGIPAL</sequence>
<evidence type="ECO:0000313" key="1">
    <source>
        <dbReference type="EMBL" id="KAF1989859.1"/>
    </source>
</evidence>
<evidence type="ECO:0000313" key="2">
    <source>
        <dbReference type="Proteomes" id="UP000800041"/>
    </source>
</evidence>